<dbReference type="Gene3D" id="3.30.1360.40">
    <property type="match status" value="1"/>
</dbReference>
<keyword evidence="2" id="KW-0648">Protein biosynthesis</keyword>
<evidence type="ECO:0000313" key="5">
    <source>
        <dbReference type="Proteomes" id="UP000178092"/>
    </source>
</evidence>
<dbReference type="InterPro" id="IPR036191">
    <property type="entry name" value="RRF_sf"/>
</dbReference>
<organism evidence="4 5">
    <name type="scientific">Candidatus Wildermuthbacteria bacterium RIFCSPHIGHO2_02_FULL_45_25</name>
    <dbReference type="NCBI Taxonomy" id="1802450"/>
    <lineage>
        <taxon>Bacteria</taxon>
        <taxon>Candidatus Wildermuthiibacteriota</taxon>
    </lineage>
</organism>
<name>A0A1G2QY37_9BACT</name>
<evidence type="ECO:0000256" key="2">
    <source>
        <dbReference type="ARBA" id="ARBA00022917"/>
    </source>
</evidence>
<comment type="similarity">
    <text evidence="1">Belongs to the RRF family.</text>
</comment>
<dbReference type="PANTHER" id="PTHR20982">
    <property type="entry name" value="RIBOSOME RECYCLING FACTOR"/>
    <property type="match status" value="1"/>
</dbReference>
<feature type="domain" description="Ribosome recycling factor" evidence="3">
    <location>
        <begin position="20"/>
        <end position="182"/>
    </location>
</feature>
<evidence type="ECO:0000313" key="4">
    <source>
        <dbReference type="EMBL" id="OHA65268.1"/>
    </source>
</evidence>
<reference evidence="4 5" key="1">
    <citation type="journal article" date="2016" name="Nat. Commun.">
        <title>Thousands of microbial genomes shed light on interconnected biogeochemical processes in an aquifer system.</title>
        <authorList>
            <person name="Anantharaman K."/>
            <person name="Brown C.T."/>
            <person name="Hug L.A."/>
            <person name="Sharon I."/>
            <person name="Castelle C.J."/>
            <person name="Probst A.J."/>
            <person name="Thomas B.C."/>
            <person name="Singh A."/>
            <person name="Wilkins M.J."/>
            <person name="Karaoz U."/>
            <person name="Brodie E.L."/>
            <person name="Williams K.H."/>
            <person name="Hubbard S.S."/>
            <person name="Banfield J.F."/>
        </authorList>
    </citation>
    <scope>NUCLEOTIDE SEQUENCE [LARGE SCALE GENOMIC DNA]</scope>
</reference>
<accession>A0A1G2QY37</accession>
<dbReference type="EMBL" id="MHTV01000045">
    <property type="protein sequence ID" value="OHA65268.1"/>
    <property type="molecule type" value="Genomic_DNA"/>
</dbReference>
<comment type="caution">
    <text evidence="4">The sequence shown here is derived from an EMBL/GenBank/DDBJ whole genome shotgun (WGS) entry which is preliminary data.</text>
</comment>
<dbReference type="GO" id="GO:0043023">
    <property type="term" value="F:ribosomal large subunit binding"/>
    <property type="evidence" value="ECO:0007669"/>
    <property type="project" value="TreeGrafter"/>
</dbReference>
<dbReference type="InterPro" id="IPR023584">
    <property type="entry name" value="Ribosome_recyc_fac_dom"/>
</dbReference>
<dbReference type="GO" id="GO:0006412">
    <property type="term" value="P:translation"/>
    <property type="evidence" value="ECO:0007669"/>
    <property type="project" value="UniProtKB-KW"/>
</dbReference>
<gene>
    <name evidence="4" type="ORF">A3C04_03110</name>
</gene>
<dbReference type="FunFam" id="3.30.1360.40:FF:000001">
    <property type="entry name" value="Ribosome-recycling factor"/>
    <property type="match status" value="1"/>
</dbReference>
<protein>
    <submittedName>
        <fullName evidence="4">Ribosome recycling factor</fullName>
    </submittedName>
</protein>
<evidence type="ECO:0000259" key="3">
    <source>
        <dbReference type="Pfam" id="PF01765"/>
    </source>
</evidence>
<evidence type="ECO:0000256" key="1">
    <source>
        <dbReference type="ARBA" id="ARBA00005912"/>
    </source>
</evidence>
<proteinExistence type="inferred from homology"/>
<sequence length="185" mass="21368">MYQNIITQSKPELEKAMEFFTKEIAKIRTGLASPSLVEDVMVDVYGQKMPIKHIAAISCPERRQILVQPWDKGIIGAVEKALMQSSFGSSPITDREGVRLHLPMLTQEFREKLSKVIAEKEEETREVIRKIRDEAWGQIQEKARLGEIREDDKFKGKEELQKIVDEYNKKIEEAIARKLQDIKAE</sequence>
<dbReference type="Proteomes" id="UP000178092">
    <property type="component" value="Unassembled WGS sequence"/>
</dbReference>
<dbReference type="AlphaFoldDB" id="A0A1G2QY37"/>
<dbReference type="Pfam" id="PF01765">
    <property type="entry name" value="RRF"/>
    <property type="match status" value="1"/>
</dbReference>
<dbReference type="InterPro" id="IPR002661">
    <property type="entry name" value="Ribosome_recyc_fac"/>
</dbReference>
<dbReference type="Gene3D" id="1.10.132.20">
    <property type="entry name" value="Ribosome-recycling factor"/>
    <property type="match status" value="1"/>
</dbReference>
<dbReference type="SUPFAM" id="SSF55194">
    <property type="entry name" value="Ribosome recycling factor, RRF"/>
    <property type="match status" value="1"/>
</dbReference>
<dbReference type="PANTHER" id="PTHR20982:SF3">
    <property type="entry name" value="MITOCHONDRIAL RIBOSOME RECYCLING FACTOR PSEUDO 1"/>
    <property type="match status" value="1"/>
</dbReference>